<protein>
    <submittedName>
        <fullName evidence="2">Uncharacterized protein</fullName>
    </submittedName>
</protein>
<evidence type="ECO:0000313" key="3">
    <source>
        <dbReference type="Proteomes" id="UP000008694"/>
    </source>
</evidence>
<dbReference type="Proteomes" id="UP000008694">
    <property type="component" value="Unassembled WGS sequence"/>
</dbReference>
<proteinExistence type="predicted"/>
<gene>
    <name evidence="2" type="ORF">ARALYDRAFT_357916</name>
</gene>
<dbReference type="Gene3D" id="3.10.450.10">
    <property type="match status" value="1"/>
</dbReference>
<dbReference type="PANTHER" id="PTHR31228">
    <property type="entry name" value="CYSTATIN/MONELLIN SUPERFAMILY PROTEIN"/>
    <property type="match status" value="1"/>
</dbReference>
<name>D7MM91_ARALL</name>
<evidence type="ECO:0000313" key="2">
    <source>
        <dbReference type="EMBL" id="EFH42436.1"/>
    </source>
</evidence>
<keyword evidence="3" id="KW-1185">Reference proteome</keyword>
<feature type="region of interest" description="Disordered" evidence="1">
    <location>
        <begin position="1"/>
        <end position="33"/>
    </location>
</feature>
<dbReference type="EMBL" id="GL348720">
    <property type="protein sequence ID" value="EFH42436.1"/>
    <property type="molecule type" value="Genomic_DNA"/>
</dbReference>
<dbReference type="Gramene" id="fgenesh1_pg.C_scaffold_8001703">
    <property type="protein sequence ID" value="fgenesh1_pg.C_scaffold_8001703"/>
    <property type="gene ID" value="fgenesh1_pg.C_scaffold_8001703"/>
</dbReference>
<sequence>MAESVLTEYMHTPKKPRLEKSSGESNSTSTRKQLRKYDPYDDEYIRQYILYYYQFHKSEGFVIDWDKLDFRFETRPIMDPYRIAAYSTNDELIRGVACRAIAQHNADTVSVSSSGSRIEFVDHVSASYRWCAGILYWVTFWARDLASSNPEPKLYQANVRLCGQTFCEIYIFRLKPTDEEIAAVQVDPPPPLYDDDPELPTILFTATGPGSGYMSIPEVSFTRIPAEVEPVSSP</sequence>
<reference evidence="3" key="1">
    <citation type="journal article" date="2011" name="Nat. Genet.">
        <title>The Arabidopsis lyrata genome sequence and the basis of rapid genome size change.</title>
        <authorList>
            <person name="Hu T.T."/>
            <person name="Pattyn P."/>
            <person name="Bakker E.G."/>
            <person name="Cao J."/>
            <person name="Cheng J.-F."/>
            <person name="Clark R.M."/>
            <person name="Fahlgren N."/>
            <person name="Fawcett J.A."/>
            <person name="Grimwood J."/>
            <person name="Gundlach H."/>
            <person name="Haberer G."/>
            <person name="Hollister J.D."/>
            <person name="Ossowski S."/>
            <person name="Ottilar R.P."/>
            <person name="Salamov A.A."/>
            <person name="Schneeberger K."/>
            <person name="Spannagl M."/>
            <person name="Wang X."/>
            <person name="Yang L."/>
            <person name="Nasrallah M.E."/>
            <person name="Bergelson J."/>
            <person name="Carrington J.C."/>
            <person name="Gaut B.S."/>
            <person name="Schmutz J."/>
            <person name="Mayer K.F.X."/>
            <person name="Van de Peer Y."/>
            <person name="Grigoriev I.V."/>
            <person name="Nordborg M."/>
            <person name="Weigel D."/>
            <person name="Guo Y.-L."/>
        </authorList>
    </citation>
    <scope>NUCLEOTIDE SEQUENCE [LARGE SCALE GENOMIC DNA]</scope>
    <source>
        <strain evidence="3">cv. MN47</strain>
    </source>
</reference>
<dbReference type="HOGENOM" id="CLU_1252193_0_0_1"/>
<accession>D7MM91</accession>
<dbReference type="AlphaFoldDB" id="D7MM91"/>
<evidence type="ECO:0000256" key="1">
    <source>
        <dbReference type="SAM" id="MobiDB-lite"/>
    </source>
</evidence>
<organism evidence="3">
    <name type="scientific">Arabidopsis lyrata subsp. lyrata</name>
    <name type="common">Lyre-leaved rock-cress</name>
    <dbReference type="NCBI Taxonomy" id="81972"/>
    <lineage>
        <taxon>Eukaryota</taxon>
        <taxon>Viridiplantae</taxon>
        <taxon>Streptophyta</taxon>
        <taxon>Embryophyta</taxon>
        <taxon>Tracheophyta</taxon>
        <taxon>Spermatophyta</taxon>
        <taxon>Magnoliopsida</taxon>
        <taxon>eudicotyledons</taxon>
        <taxon>Gunneridae</taxon>
        <taxon>Pentapetalae</taxon>
        <taxon>rosids</taxon>
        <taxon>malvids</taxon>
        <taxon>Brassicales</taxon>
        <taxon>Brassicaceae</taxon>
        <taxon>Camelineae</taxon>
        <taxon>Arabidopsis</taxon>
    </lineage>
</organism>
<dbReference type="PANTHER" id="PTHR31228:SF25">
    <property type="entry name" value="CYSTATIN-LIKE PROTEIN-RELATED"/>
    <property type="match status" value="1"/>
</dbReference>